<feature type="region of interest" description="Disordered" evidence="2">
    <location>
        <begin position="124"/>
        <end position="145"/>
    </location>
</feature>
<dbReference type="Pfam" id="PF14436">
    <property type="entry name" value="EndoU_bacteria"/>
    <property type="match status" value="1"/>
</dbReference>
<keyword evidence="1" id="KW-0677">Repeat</keyword>
<dbReference type="EMBL" id="BAAAJX010000014">
    <property type="protein sequence ID" value="GAA1494171.1"/>
    <property type="molecule type" value="Genomic_DNA"/>
</dbReference>
<accession>A0ABN1ZEQ6</accession>
<comment type="caution">
    <text evidence="6">The sequence shown here is derived from an EMBL/GenBank/DDBJ whole genome shotgun (WGS) entry which is preliminary data.</text>
</comment>
<evidence type="ECO:0000259" key="3">
    <source>
        <dbReference type="Pfam" id="PF14436"/>
    </source>
</evidence>
<dbReference type="NCBIfam" id="TIGR03696">
    <property type="entry name" value="Rhs_assc_core"/>
    <property type="match status" value="1"/>
</dbReference>
<dbReference type="Pfam" id="PF20148">
    <property type="entry name" value="DUF6531"/>
    <property type="match status" value="1"/>
</dbReference>
<feature type="region of interest" description="Disordered" evidence="2">
    <location>
        <begin position="1708"/>
        <end position="1727"/>
    </location>
</feature>
<dbReference type="InterPro" id="IPR050708">
    <property type="entry name" value="T6SS_VgrG/RHS"/>
</dbReference>
<dbReference type="InterPro" id="IPR045351">
    <property type="entry name" value="DUF6531"/>
</dbReference>
<dbReference type="PANTHER" id="PTHR32305:SF15">
    <property type="entry name" value="PROTEIN RHSA-RELATED"/>
    <property type="match status" value="1"/>
</dbReference>
<evidence type="ECO:0008006" key="8">
    <source>
        <dbReference type="Google" id="ProtNLM"/>
    </source>
</evidence>
<evidence type="ECO:0000313" key="6">
    <source>
        <dbReference type="EMBL" id="GAA1494171.1"/>
    </source>
</evidence>
<dbReference type="PANTHER" id="PTHR32305">
    <property type="match status" value="1"/>
</dbReference>
<dbReference type="Proteomes" id="UP001501742">
    <property type="component" value="Unassembled WGS sequence"/>
</dbReference>
<reference evidence="6 7" key="1">
    <citation type="journal article" date="2019" name="Int. J. Syst. Evol. Microbiol.">
        <title>The Global Catalogue of Microorganisms (GCM) 10K type strain sequencing project: providing services to taxonomists for standard genome sequencing and annotation.</title>
        <authorList>
            <consortium name="The Broad Institute Genomics Platform"/>
            <consortium name="The Broad Institute Genome Sequencing Center for Infectious Disease"/>
            <person name="Wu L."/>
            <person name="Ma J."/>
        </authorList>
    </citation>
    <scope>NUCLEOTIDE SEQUENCE [LARGE SCALE GENOMIC DNA]</scope>
    <source>
        <strain evidence="6 7">JCM 12140</strain>
    </source>
</reference>
<gene>
    <name evidence="6" type="ORF">GCM10009627_25170</name>
</gene>
<dbReference type="InterPro" id="IPR056823">
    <property type="entry name" value="TEN-like_YD-shell"/>
</dbReference>
<dbReference type="SUPFAM" id="SSF63829">
    <property type="entry name" value="Calcium-dependent phosphotriesterase"/>
    <property type="match status" value="1"/>
</dbReference>
<dbReference type="RefSeq" id="WP_204607972.1">
    <property type="nucleotide sequence ID" value="NZ_BAAAJX010000014.1"/>
</dbReference>
<feature type="domain" description="DUF6531" evidence="4">
    <location>
        <begin position="294"/>
        <end position="366"/>
    </location>
</feature>
<sequence length="1798" mass="190645">MGKIHGNDPTGYSYGDADGLKSAATGLANAISGQSGSRASYVTTASQEFRGYFSQVFADNADVASRGASELVGALQSLSGFVEQLREAAKQEDDRRAKAKAWAARKKEREDNFFVAATHEVGTWFGADDDPKPPEPEPEPHRQADAVTVSGRTIPAGGGGGGGGTSSAVPADLRSFQSGIRSCDELLAGAVSTFRNALTDYESGCNPCWGTLNAQSLVTAVNDWLTANGQDAAWAGTVAAQFEAAGGGTGPATLSDASISAALAAAGIDATRDDLTIGPFSAMGTPPTNGFADDPVNTATGNFLEPETDLRFGGAAAALHVSRMYNSLDTRVGWFGIGWSSVLDVRLELGDEVASIVLEDGRQVDFPRDGDGWGRGVGEDLWLRREDAVLVVADNAGGRWTFTPAGLWLGTDRGPGTGVSVVRGADDRITRLEHELGRAVHVEYQDDRVASVSASDGRRVEYRYDDARRLVAAQDAVGTRRYRWDDAGLVDQVTAASGVVECVNVYDAQGRVVEQRTPFGRTVRFAYLQGRVTSVSDTDGTATNTWISDRKGRVVGIVDADGRRQSMSYDPHGNLVSVTERDGQTTVHGYDDRGRRVRTVTPEGADLTYGHDEQDRVTTIVTAAGGVVEYEYADAADRNPSVVVDPVGGRTELEWRGGTLVRCTDPTGVTVTFHHDRFGDVVDIENADGAVARLVRDDAGRVVEARTPLGHRTHYRYDATGLLTSREEPDGGVWRYEHGPGGRVTATVDPTGARTELTYGPHGQVVATTDPLGRVVTKDFDAFGNVTTATLPDGAEWGFVHDALSRLGTVVDPAGGSWTREYDATGQVSATVDPTGVRTETERARVDGVAVVRNAFEDVTVRTDELGRPLSVEHADTSAELTTYDAAGRPVELVDVEGGLTVIERDRAGRVVAVTTPAGRTSRYEYDRCGRPVAAVDPAGARTTLTYDADSRITARTMPDGTVARTEYDAVGRVVRSQVPGVGTAEYRYDRVGRIVSARDSRFGQRSFRYDAAGQLTAAVNGLGGVTRYEYDERGRLVRTTDPLGGVTVRTYTQLDKVATSTDPLGRTTTATYDAGGRQLTQTDPDGKVLRWEHDAAGLEVAQYADDALLARIDRDPRSRTVTITDHTRGGEPATHTLEYSRLGQLVRRSTGSRETRWRYDADGLRTAVYSPDGTVTRYDRDAVGRVSRVEHTAFGDVRYDHDPAGRLTGLRAGHRLQSWRYADGQLVEHTTTDADGSDVTRIERDPDGRILSVDGPAGRTGYGHDDGAQLVSAELVSAVGPYRRSDWVYDAAGRLVEERTDDRVRRFHHDAAGQLLRVEDGDESVTYEYDGRGQRTRELRSDGSTTDSLWDARGWLTGTRTQGPDGSASTNLTVDALGELADVDGVPITWDTAAATPTLLAVGDAPVLRAPGGITGVGDAWTTAGWRSARAASEADPWQVLADVGGASLPAAVGVGADGTLQVAGLEWMGARAYDPTTRGFLSVDPLAPPAGAAWGGNPYSFAGNDPLHALDPLGLAPITDAELEAYAASEQGPLARAAAATGEWFKDNWEYVAGGAMVVGGGLLMATGVGGPVGMMLISAGADTIIQKATTGEVNWGQVAVSGAFGAVGGGFGAAIGKHFVGNAVEGAVENVANTVVSGQPVTPGSLLQNAAEGAATSAVTGGVLNKVHLPHAIEKLGDDTPSPPNGQYVTDLVSTVRRKHILDGEVRGDGSFGGGHRHGTGFPGKSEFPASWSDGRIIHDISDVATDPNLEWVRQGKAGTTFIANGMRDGVAIRVVIRNDEIISGFPTNTPKNPQ</sequence>
<evidence type="ECO:0000313" key="7">
    <source>
        <dbReference type="Proteomes" id="UP001501742"/>
    </source>
</evidence>
<keyword evidence="7" id="KW-1185">Reference proteome</keyword>
<dbReference type="InterPro" id="IPR029501">
    <property type="entry name" value="EndoU_bac"/>
</dbReference>
<dbReference type="Pfam" id="PF05593">
    <property type="entry name" value="RHS_repeat"/>
    <property type="match status" value="7"/>
</dbReference>
<evidence type="ECO:0000256" key="2">
    <source>
        <dbReference type="SAM" id="MobiDB-lite"/>
    </source>
</evidence>
<evidence type="ECO:0000259" key="5">
    <source>
        <dbReference type="Pfam" id="PF25023"/>
    </source>
</evidence>
<evidence type="ECO:0000256" key="1">
    <source>
        <dbReference type="ARBA" id="ARBA00022737"/>
    </source>
</evidence>
<proteinExistence type="predicted"/>
<dbReference type="SUPFAM" id="SSF69304">
    <property type="entry name" value="Tricorn protease N-terminal domain"/>
    <property type="match status" value="1"/>
</dbReference>
<dbReference type="InterPro" id="IPR022385">
    <property type="entry name" value="Rhs_assc_core"/>
</dbReference>
<dbReference type="Pfam" id="PF25023">
    <property type="entry name" value="TEN_YD-shell"/>
    <property type="match status" value="1"/>
</dbReference>
<dbReference type="InterPro" id="IPR006530">
    <property type="entry name" value="YD"/>
</dbReference>
<feature type="domain" description="Bacterial EndoU nuclease" evidence="3">
    <location>
        <begin position="1718"/>
        <end position="1791"/>
    </location>
</feature>
<dbReference type="InterPro" id="IPR031325">
    <property type="entry name" value="RHS_repeat"/>
</dbReference>
<protein>
    <recommendedName>
        <fullName evidence="8">Type IV secretion protein Rhs</fullName>
    </recommendedName>
</protein>
<feature type="domain" description="Teneurin-like YD-shell" evidence="5">
    <location>
        <begin position="909"/>
        <end position="1055"/>
    </location>
</feature>
<dbReference type="NCBIfam" id="TIGR01643">
    <property type="entry name" value="YD_repeat_2x"/>
    <property type="match status" value="13"/>
</dbReference>
<evidence type="ECO:0000259" key="4">
    <source>
        <dbReference type="Pfam" id="PF20148"/>
    </source>
</evidence>
<name>A0ABN1ZEQ6_9MICO</name>
<feature type="compositionally biased region" description="Basic and acidic residues" evidence="2">
    <location>
        <begin position="129"/>
        <end position="144"/>
    </location>
</feature>
<dbReference type="Gene3D" id="2.180.10.10">
    <property type="entry name" value="RHS repeat-associated core"/>
    <property type="match status" value="5"/>
</dbReference>
<organism evidence="6 7">
    <name type="scientific">Curtobacterium herbarum</name>
    <dbReference type="NCBI Taxonomy" id="150122"/>
    <lineage>
        <taxon>Bacteria</taxon>
        <taxon>Bacillati</taxon>
        <taxon>Actinomycetota</taxon>
        <taxon>Actinomycetes</taxon>
        <taxon>Micrococcales</taxon>
        <taxon>Microbacteriaceae</taxon>
        <taxon>Curtobacterium</taxon>
    </lineage>
</organism>